<evidence type="ECO:0000313" key="3">
    <source>
        <dbReference type="EMBL" id="KAF3811881.1"/>
    </source>
</evidence>
<keyword evidence="2" id="KW-0472">Membrane</keyword>
<organism evidence="3 4">
    <name type="scientific">Colletotrichum gloeosporioides</name>
    <name type="common">Anthracnose fungus</name>
    <name type="synonym">Glomerella cingulata</name>
    <dbReference type="NCBI Taxonomy" id="474922"/>
    <lineage>
        <taxon>Eukaryota</taxon>
        <taxon>Fungi</taxon>
        <taxon>Dikarya</taxon>
        <taxon>Ascomycota</taxon>
        <taxon>Pezizomycotina</taxon>
        <taxon>Sordariomycetes</taxon>
        <taxon>Hypocreomycetidae</taxon>
        <taxon>Glomerellales</taxon>
        <taxon>Glomerellaceae</taxon>
        <taxon>Colletotrichum</taxon>
        <taxon>Colletotrichum gloeosporioides species complex</taxon>
    </lineage>
</organism>
<comment type="caution">
    <text evidence="3">The sequence shown here is derived from an EMBL/GenBank/DDBJ whole genome shotgun (WGS) entry which is preliminary data.</text>
</comment>
<evidence type="ECO:0008006" key="5">
    <source>
        <dbReference type="Google" id="ProtNLM"/>
    </source>
</evidence>
<dbReference type="RefSeq" id="XP_045271040.1">
    <property type="nucleotide sequence ID" value="XM_045403700.1"/>
</dbReference>
<dbReference type="EMBL" id="WVTB01000005">
    <property type="protein sequence ID" value="KAF3811881.1"/>
    <property type="molecule type" value="Genomic_DNA"/>
</dbReference>
<reference evidence="3" key="2">
    <citation type="submission" date="2020-03" db="EMBL/GenBank/DDBJ databases">
        <authorList>
            <person name="Fu F.-F."/>
            <person name="Chen J."/>
        </authorList>
    </citation>
    <scope>NUCLEOTIDE SEQUENCE</scope>
    <source>
        <strain evidence="3">Lc1</strain>
    </source>
</reference>
<feature type="region of interest" description="Disordered" evidence="1">
    <location>
        <begin position="131"/>
        <end position="157"/>
    </location>
</feature>
<evidence type="ECO:0000256" key="2">
    <source>
        <dbReference type="SAM" id="Phobius"/>
    </source>
</evidence>
<dbReference type="Gene3D" id="3.90.1720.30">
    <property type="entry name" value="PPPDE domains"/>
    <property type="match status" value="1"/>
</dbReference>
<dbReference type="GeneID" id="69010788"/>
<proteinExistence type="predicted"/>
<name>A0A8H4FRP2_COLGL</name>
<dbReference type="AlphaFoldDB" id="A0A8H4FRP2"/>
<dbReference type="Proteomes" id="UP000613401">
    <property type="component" value="Unassembled WGS sequence"/>
</dbReference>
<keyword evidence="4" id="KW-1185">Reference proteome</keyword>
<feature type="transmembrane region" description="Helical" evidence="2">
    <location>
        <begin position="15"/>
        <end position="36"/>
    </location>
</feature>
<sequence length="360" mass="41246">MTPAETQKQKQNAEIQNAALAVSIITGWLGFFAYLYKIHRSRKSRKVVEELDMTDLTRYDIQSALDPKKTFKTINKTWEDHLKKKAAERLAEENSTADGEPVWLSLWAFKGELRHWLLLAHRYKYELRRERRPNPASEEELGNGRPSATEETPETEGLVEPIEDVTNTSGFGKFYEAATRQYSNYASDIEQRDKSIGTRAKPEVQTKGGLVIMVLIGWTNKTKDQVDEAFRQVERDFGDYHLTRNNCQHFVRNLADLIVTKSSQDWDWFRKMSFKRYEEYVGPQTLGTPGGLSRLLLDKLEALRDSGTITDPVALRVLDGHIEALKLYLMTLRLEVSNICIANAWRGGQIVAADQTLLMT</sequence>
<accession>A0A8H4FRP2</accession>
<evidence type="ECO:0000313" key="4">
    <source>
        <dbReference type="Proteomes" id="UP000613401"/>
    </source>
</evidence>
<dbReference type="InterPro" id="IPR042266">
    <property type="entry name" value="PPPDE_sf"/>
</dbReference>
<keyword evidence="2" id="KW-0812">Transmembrane</keyword>
<keyword evidence="2" id="KW-1133">Transmembrane helix</keyword>
<evidence type="ECO:0000256" key="1">
    <source>
        <dbReference type="SAM" id="MobiDB-lite"/>
    </source>
</evidence>
<reference evidence="3" key="1">
    <citation type="journal article" date="2020" name="Phytopathology">
        <title>Genome sequence and comparative analysis of Colletotrichum gloeosporioides isolated from Liriodendron leaves.</title>
        <authorList>
            <person name="Fu F.F."/>
            <person name="Hao Z."/>
            <person name="Wang P."/>
            <person name="Lu Y."/>
            <person name="Xue L.J."/>
            <person name="Wei G."/>
            <person name="Tian Y."/>
            <person name="Baishi H."/>
            <person name="Xu H."/>
            <person name="Shi J."/>
            <person name="Cheng T."/>
            <person name="Wang G."/>
            <person name="Yi Y."/>
            <person name="Chen J."/>
        </authorList>
    </citation>
    <scope>NUCLEOTIDE SEQUENCE</scope>
    <source>
        <strain evidence="3">Lc1</strain>
    </source>
</reference>
<gene>
    <name evidence="3" type="ORF">GCG54_00003629</name>
</gene>
<protein>
    <recommendedName>
        <fullName evidence="5">PPPDE domain-containing protein</fullName>
    </recommendedName>
</protein>